<feature type="compositionally biased region" description="Basic residues" evidence="2">
    <location>
        <begin position="101"/>
        <end position="116"/>
    </location>
</feature>
<dbReference type="OrthoDB" id="3535009at2"/>
<evidence type="ECO:0000313" key="5">
    <source>
        <dbReference type="EMBL" id="OAH09872.1"/>
    </source>
</evidence>
<evidence type="ECO:0000256" key="2">
    <source>
        <dbReference type="SAM" id="MobiDB-lite"/>
    </source>
</evidence>
<feature type="region of interest" description="Disordered" evidence="2">
    <location>
        <begin position="29"/>
        <end position="48"/>
    </location>
</feature>
<dbReference type="RefSeq" id="WP_157902967.1">
    <property type="nucleotide sequence ID" value="NZ_LOHS01000174.1"/>
</dbReference>
<dbReference type="InterPro" id="IPR021401">
    <property type="entry name" value="DUF3040"/>
</dbReference>
<accession>A0A177HFY5</accession>
<feature type="transmembrane region" description="Helical" evidence="3">
    <location>
        <begin position="55"/>
        <end position="77"/>
    </location>
</feature>
<gene>
    <name evidence="5" type="ORF">STSP_68710</name>
</gene>
<keyword evidence="6" id="KW-1185">Reference proteome</keyword>
<dbReference type="Pfam" id="PF00571">
    <property type="entry name" value="CBS"/>
    <property type="match status" value="1"/>
</dbReference>
<dbReference type="AlphaFoldDB" id="A0A177HFY5"/>
<reference evidence="5 6" key="1">
    <citation type="submission" date="2015-12" db="EMBL/GenBank/DDBJ databases">
        <title>Genome sequence of Streptomyces sp. G25.</title>
        <authorList>
            <person name="Poehlein A."/>
            <person name="Roettig A."/>
            <person name="Hiessl S."/>
            <person name="Hauschild P."/>
            <person name="Schauer J."/>
            <person name="Madkour M.H."/>
            <person name="Al-Ansari A.M."/>
            <person name="Almakishah N.H."/>
            <person name="Steinbuechel A."/>
            <person name="Daniel R."/>
        </authorList>
    </citation>
    <scope>NUCLEOTIDE SEQUENCE [LARGE SCALE GENOMIC DNA]</scope>
    <source>
        <strain evidence="6">G25(2015)</strain>
    </source>
</reference>
<evidence type="ECO:0000256" key="3">
    <source>
        <dbReference type="SAM" id="Phobius"/>
    </source>
</evidence>
<keyword evidence="3" id="KW-1133">Transmembrane helix</keyword>
<dbReference type="Proteomes" id="UP000077381">
    <property type="component" value="Unassembled WGS sequence"/>
</dbReference>
<dbReference type="EMBL" id="LOHS01000174">
    <property type="protein sequence ID" value="OAH09872.1"/>
    <property type="molecule type" value="Genomic_DNA"/>
</dbReference>
<feature type="region of interest" description="Disordered" evidence="2">
    <location>
        <begin position="79"/>
        <end position="131"/>
    </location>
</feature>
<keyword evidence="1" id="KW-0129">CBS domain</keyword>
<protein>
    <submittedName>
        <fullName evidence="5">CBS domain protein</fullName>
    </submittedName>
</protein>
<evidence type="ECO:0000313" key="6">
    <source>
        <dbReference type="Proteomes" id="UP000077381"/>
    </source>
</evidence>
<dbReference type="PATRIC" id="fig|1716141.3.peg.7269"/>
<sequence length="286" mass="31737">MNPSMDDRHILAEIERRLARDDPELASRIDTLNRQFPQDSEGDHNDTGKRRDWRVVTAVVLTIVALLGLLLTAILGAPPRDDDNQNPPGRLPPSVSEHTQHRLRRSQKPPPRHRRGAGAAPLAHPRHRRRGNVMRARDLAEPYLSIRNDADALEAVRVLVEQRLPGLLVVDPTGQPYAILPACDVVRTLVPRYVQEDRLLAEVIDEPHADRLCRALQGRKVADCLPVKGPYLPTAGPDWTAIELAELMARGRSPLVAIVDRPEGASGRLLGVVTATRLLERLLQAA</sequence>
<dbReference type="PROSITE" id="PS51371">
    <property type="entry name" value="CBS"/>
    <property type="match status" value="1"/>
</dbReference>
<keyword evidence="3" id="KW-0812">Transmembrane</keyword>
<dbReference type="SUPFAM" id="SSF54631">
    <property type="entry name" value="CBS-domain pair"/>
    <property type="match status" value="1"/>
</dbReference>
<comment type="caution">
    <text evidence="5">The sequence shown here is derived from an EMBL/GenBank/DDBJ whole genome shotgun (WGS) entry which is preliminary data.</text>
</comment>
<feature type="domain" description="CBS" evidence="4">
    <location>
        <begin position="226"/>
        <end position="286"/>
    </location>
</feature>
<dbReference type="SMART" id="SM00116">
    <property type="entry name" value="CBS"/>
    <property type="match status" value="2"/>
</dbReference>
<dbReference type="Pfam" id="PF11239">
    <property type="entry name" value="DUF3040"/>
    <property type="match status" value="1"/>
</dbReference>
<proteinExistence type="predicted"/>
<dbReference type="STRING" id="1716141.STSP_68710"/>
<keyword evidence="3" id="KW-0472">Membrane</keyword>
<evidence type="ECO:0000259" key="4">
    <source>
        <dbReference type="PROSITE" id="PS51371"/>
    </source>
</evidence>
<name>A0A177HFY5_9ACTN</name>
<dbReference type="InterPro" id="IPR000644">
    <property type="entry name" value="CBS_dom"/>
</dbReference>
<evidence type="ECO:0000256" key="1">
    <source>
        <dbReference type="PROSITE-ProRule" id="PRU00703"/>
    </source>
</evidence>
<dbReference type="CDD" id="cd17788">
    <property type="entry name" value="CBS_pair_bac"/>
    <property type="match status" value="1"/>
</dbReference>
<dbReference type="InterPro" id="IPR046342">
    <property type="entry name" value="CBS_dom_sf"/>
</dbReference>
<organism evidence="5 6">
    <name type="scientific">Streptomyces jeddahensis</name>
    <dbReference type="NCBI Taxonomy" id="1716141"/>
    <lineage>
        <taxon>Bacteria</taxon>
        <taxon>Bacillati</taxon>
        <taxon>Actinomycetota</taxon>
        <taxon>Actinomycetes</taxon>
        <taxon>Kitasatosporales</taxon>
        <taxon>Streptomycetaceae</taxon>
        <taxon>Streptomyces</taxon>
    </lineage>
</organism>
<dbReference type="Gene3D" id="3.10.580.10">
    <property type="entry name" value="CBS-domain"/>
    <property type="match status" value="1"/>
</dbReference>